<dbReference type="GO" id="GO:0000976">
    <property type="term" value="F:transcription cis-regulatory region binding"/>
    <property type="evidence" value="ECO:0007669"/>
    <property type="project" value="TreeGrafter"/>
</dbReference>
<evidence type="ECO:0000256" key="3">
    <source>
        <dbReference type="ARBA" id="ARBA00023015"/>
    </source>
</evidence>
<evidence type="ECO:0000256" key="1">
    <source>
        <dbReference type="ARBA" id="ARBA00022553"/>
    </source>
</evidence>
<accession>A0A0R2BF05</accession>
<dbReference type="AlphaFoldDB" id="A0A0R2BF05"/>
<dbReference type="InterPro" id="IPR011006">
    <property type="entry name" value="CheY-like_superfamily"/>
</dbReference>
<dbReference type="InterPro" id="IPR039420">
    <property type="entry name" value="WalR-like"/>
</dbReference>
<dbReference type="Gene3D" id="1.10.10.10">
    <property type="entry name" value="Winged helix-like DNA-binding domain superfamily/Winged helix DNA-binding domain"/>
    <property type="match status" value="1"/>
</dbReference>
<evidence type="ECO:0000256" key="2">
    <source>
        <dbReference type="ARBA" id="ARBA00023012"/>
    </source>
</evidence>
<dbReference type="Gene3D" id="3.40.50.2300">
    <property type="match status" value="1"/>
</dbReference>
<dbReference type="PANTHER" id="PTHR48111:SF43">
    <property type="entry name" value="STAGE 0 SPORULATION PROTEIN A HOMOLOG"/>
    <property type="match status" value="1"/>
</dbReference>
<evidence type="ECO:0000256" key="5">
    <source>
        <dbReference type="ARBA" id="ARBA00023163"/>
    </source>
</evidence>
<dbReference type="InterPro" id="IPR001789">
    <property type="entry name" value="Sig_transdc_resp-reg_receiver"/>
</dbReference>
<dbReference type="PROSITE" id="PS51755">
    <property type="entry name" value="OMPR_PHOB"/>
    <property type="match status" value="1"/>
</dbReference>
<feature type="modified residue" description="4-aspartylphosphate" evidence="6">
    <location>
        <position position="55"/>
    </location>
</feature>
<dbReference type="GO" id="GO:0005829">
    <property type="term" value="C:cytosol"/>
    <property type="evidence" value="ECO:0007669"/>
    <property type="project" value="TreeGrafter"/>
</dbReference>
<dbReference type="SUPFAM" id="SSF46894">
    <property type="entry name" value="C-terminal effector domain of the bipartite response regulators"/>
    <property type="match status" value="1"/>
</dbReference>
<dbReference type="InterPro" id="IPR036388">
    <property type="entry name" value="WH-like_DNA-bd_sf"/>
</dbReference>
<dbReference type="GO" id="GO:0006355">
    <property type="term" value="P:regulation of DNA-templated transcription"/>
    <property type="evidence" value="ECO:0007669"/>
    <property type="project" value="InterPro"/>
</dbReference>
<dbReference type="GO" id="GO:0000156">
    <property type="term" value="F:phosphorelay response regulator activity"/>
    <property type="evidence" value="ECO:0007669"/>
    <property type="project" value="TreeGrafter"/>
</dbReference>
<proteinExistence type="predicted"/>
<dbReference type="SUPFAM" id="SSF52172">
    <property type="entry name" value="CheY-like"/>
    <property type="match status" value="1"/>
</dbReference>
<keyword evidence="5" id="KW-0804">Transcription</keyword>
<organism evidence="10 11">
    <name type="scientific">Ligilactobacillus murinus DSM 20452 = NBRC 14221</name>
    <dbReference type="NCBI Taxonomy" id="1423772"/>
    <lineage>
        <taxon>Bacteria</taxon>
        <taxon>Bacillati</taxon>
        <taxon>Bacillota</taxon>
        <taxon>Bacilli</taxon>
        <taxon>Lactobacillales</taxon>
        <taxon>Lactobacillaceae</taxon>
        <taxon>Ligilactobacillus</taxon>
    </lineage>
</organism>
<protein>
    <submittedName>
        <fullName evidence="10">OmpR family DNA-binding response regulator</fullName>
    </submittedName>
</protein>
<feature type="domain" description="OmpR/PhoB-type" evidence="9">
    <location>
        <begin position="131"/>
        <end position="229"/>
    </location>
</feature>
<dbReference type="InterPro" id="IPR016032">
    <property type="entry name" value="Sig_transdc_resp-reg_C-effctor"/>
</dbReference>
<dbReference type="Proteomes" id="UP000051612">
    <property type="component" value="Unassembled WGS sequence"/>
</dbReference>
<keyword evidence="3" id="KW-0805">Transcription regulation</keyword>
<dbReference type="PANTHER" id="PTHR48111">
    <property type="entry name" value="REGULATOR OF RPOS"/>
    <property type="match status" value="1"/>
</dbReference>
<dbReference type="SMART" id="SM00862">
    <property type="entry name" value="Trans_reg_C"/>
    <property type="match status" value="1"/>
</dbReference>
<sequence length="233" mass="26332">MGNMRTIFIVEDDATIIQVVSEKLNSWGYDCKGVTDFQNVLSECLELAPQLILLDISLPYFNGFHWCQEIRKHSQVPIIFISSAADQMNQIMAINLGADDFIVKPFDLNLLVAKIQALLRRSYQYNQVQTVDTYDLQGFTFTPEENVIANAESKLNLSPNETKILVILLRERGQIVSKTQMVEALWQADDFIDSNTLAVNITRIRKKLASVGIKDLIQTVKGKGYLIENETSA</sequence>
<dbReference type="PATRIC" id="fig|1423772.3.peg.1988"/>
<dbReference type="SMART" id="SM00448">
    <property type="entry name" value="REC"/>
    <property type="match status" value="1"/>
</dbReference>
<dbReference type="Pfam" id="PF00486">
    <property type="entry name" value="Trans_reg_C"/>
    <property type="match status" value="1"/>
</dbReference>
<feature type="DNA-binding region" description="OmpR/PhoB-type" evidence="7">
    <location>
        <begin position="131"/>
        <end position="229"/>
    </location>
</feature>
<dbReference type="GO" id="GO:0032993">
    <property type="term" value="C:protein-DNA complex"/>
    <property type="evidence" value="ECO:0007669"/>
    <property type="project" value="TreeGrafter"/>
</dbReference>
<dbReference type="Pfam" id="PF00072">
    <property type="entry name" value="Response_reg"/>
    <property type="match status" value="1"/>
</dbReference>
<evidence type="ECO:0000259" key="9">
    <source>
        <dbReference type="PROSITE" id="PS51755"/>
    </source>
</evidence>
<dbReference type="EMBL" id="AYYN01000041">
    <property type="protein sequence ID" value="KRM76276.1"/>
    <property type="molecule type" value="Genomic_DNA"/>
</dbReference>
<evidence type="ECO:0000256" key="4">
    <source>
        <dbReference type="ARBA" id="ARBA00023125"/>
    </source>
</evidence>
<comment type="caution">
    <text evidence="10">The sequence shown here is derived from an EMBL/GenBank/DDBJ whole genome shotgun (WGS) entry which is preliminary data.</text>
</comment>
<reference evidence="10 11" key="1">
    <citation type="journal article" date="2015" name="Genome Announc.">
        <title>Expanding the biotechnology potential of lactobacilli through comparative genomics of 213 strains and associated genera.</title>
        <authorList>
            <person name="Sun Z."/>
            <person name="Harris H.M."/>
            <person name="McCann A."/>
            <person name="Guo C."/>
            <person name="Argimon S."/>
            <person name="Zhang W."/>
            <person name="Yang X."/>
            <person name="Jeffery I.B."/>
            <person name="Cooney J.C."/>
            <person name="Kagawa T.F."/>
            <person name="Liu W."/>
            <person name="Song Y."/>
            <person name="Salvetti E."/>
            <person name="Wrobel A."/>
            <person name="Rasinkangas P."/>
            <person name="Parkhill J."/>
            <person name="Rea M.C."/>
            <person name="O'Sullivan O."/>
            <person name="Ritari J."/>
            <person name="Douillard F.P."/>
            <person name="Paul Ross R."/>
            <person name="Yang R."/>
            <person name="Briner A.E."/>
            <person name="Felis G.E."/>
            <person name="de Vos W.M."/>
            <person name="Barrangou R."/>
            <person name="Klaenhammer T.R."/>
            <person name="Caufield P.W."/>
            <person name="Cui Y."/>
            <person name="Zhang H."/>
            <person name="O'Toole P.W."/>
        </authorList>
    </citation>
    <scope>NUCLEOTIDE SEQUENCE [LARGE SCALE GENOMIC DNA]</scope>
    <source>
        <strain evidence="10 11">DSM 20452</strain>
    </source>
</reference>
<evidence type="ECO:0000256" key="7">
    <source>
        <dbReference type="PROSITE-ProRule" id="PRU01091"/>
    </source>
</evidence>
<evidence type="ECO:0000259" key="8">
    <source>
        <dbReference type="PROSITE" id="PS50110"/>
    </source>
</evidence>
<keyword evidence="2" id="KW-0902">Two-component regulatory system</keyword>
<feature type="domain" description="Response regulatory" evidence="8">
    <location>
        <begin position="6"/>
        <end position="119"/>
    </location>
</feature>
<evidence type="ECO:0000313" key="11">
    <source>
        <dbReference type="Proteomes" id="UP000051612"/>
    </source>
</evidence>
<evidence type="ECO:0000313" key="10">
    <source>
        <dbReference type="EMBL" id="KRM76276.1"/>
    </source>
</evidence>
<dbReference type="PROSITE" id="PS50110">
    <property type="entry name" value="RESPONSE_REGULATORY"/>
    <property type="match status" value="1"/>
</dbReference>
<dbReference type="CDD" id="cd00383">
    <property type="entry name" value="trans_reg_C"/>
    <property type="match status" value="1"/>
</dbReference>
<keyword evidence="1 6" id="KW-0597">Phosphoprotein</keyword>
<evidence type="ECO:0000256" key="6">
    <source>
        <dbReference type="PROSITE-ProRule" id="PRU00169"/>
    </source>
</evidence>
<gene>
    <name evidence="10" type="ORF">FC48_GL001858</name>
</gene>
<dbReference type="InterPro" id="IPR001867">
    <property type="entry name" value="OmpR/PhoB-type_DNA-bd"/>
</dbReference>
<name>A0A0R2BF05_9LACO</name>
<keyword evidence="4 7" id="KW-0238">DNA-binding</keyword>